<dbReference type="RefSeq" id="WP_013326325.1">
    <property type="nucleotide sequence ID" value="NC_014506.1"/>
</dbReference>
<sequence length="63" mass="7252">MKIETRYNYEKVWTLTQEKDLLKIIEEEVGSSDGAQGTLVYIKEAIKNGKEISVGTCKFRLQK</sequence>
<reference evidence="2" key="1">
    <citation type="journal article" date="2010" name="Stand. Genomic Sci.">
        <title>Complete genome sequence of Sulfurimonas autotrophica type strain (OK10).</title>
        <authorList>
            <person name="Sikorski J."/>
            <person name="Munk C."/>
            <person name="Lapidus A."/>
            <person name="Djao O."/>
            <person name="Lucas S."/>
            <person name="Glavina Del Rio T."/>
            <person name="Nolan M."/>
            <person name="Tice H."/>
            <person name="Han C."/>
            <person name="Cheng J."/>
            <person name="Tapia R."/>
            <person name="Goodwin L."/>
            <person name="Pitluck S."/>
            <person name="Liolios K."/>
            <person name="Ivanova N."/>
            <person name="Mavromatis K."/>
            <person name="Mikhailova N."/>
            <person name="Pati A."/>
            <person name="Sims D."/>
            <person name="Meincke L."/>
            <person name="Brettin T."/>
            <person name="Detter J."/>
            <person name="Chen A."/>
            <person name="Palaniappan K."/>
            <person name="Land M."/>
            <person name="Hauser L."/>
            <person name="Chang Y."/>
            <person name="Jeffries C."/>
            <person name="Rohde M."/>
            <person name="Lang E."/>
            <person name="Spring S."/>
            <person name="Goker M."/>
            <person name="Woyke T."/>
            <person name="Bristow J."/>
            <person name="Eisen J."/>
            <person name="Markowitz V."/>
            <person name="Hugenholtz P."/>
            <person name="Kyrpides N."/>
            <person name="Klenk H."/>
        </authorList>
    </citation>
    <scope>NUCLEOTIDE SEQUENCE [LARGE SCALE GENOMIC DNA]</scope>
    <source>
        <strain evidence="2">ATCC BAA-671 / DSM 16294 / JCM 11897 / OK10</strain>
    </source>
</reference>
<organism evidence="1 2">
    <name type="scientific">Sulfurimonas autotrophica (strain ATCC BAA-671 / DSM 16294 / JCM 11897 / OK10)</name>
    <dbReference type="NCBI Taxonomy" id="563040"/>
    <lineage>
        <taxon>Bacteria</taxon>
        <taxon>Pseudomonadati</taxon>
        <taxon>Campylobacterota</taxon>
        <taxon>Epsilonproteobacteria</taxon>
        <taxon>Campylobacterales</taxon>
        <taxon>Sulfurimonadaceae</taxon>
        <taxon>Sulfurimonas</taxon>
    </lineage>
</organism>
<dbReference type="Proteomes" id="UP000007803">
    <property type="component" value="Chromosome"/>
</dbReference>
<dbReference type="EMBL" id="CP002205">
    <property type="protein sequence ID" value="ADN08569.1"/>
    <property type="molecule type" value="Genomic_DNA"/>
</dbReference>
<dbReference type="KEGG" id="sua:Saut_0520"/>
<dbReference type="eggNOG" id="ENOG5031AQQ">
    <property type="taxonomic scope" value="Bacteria"/>
</dbReference>
<name>E0UPA5_SULAO</name>
<dbReference type="HOGENOM" id="CLU_2902588_0_0_7"/>
<accession>E0UPA5</accession>
<keyword evidence="2" id="KW-1185">Reference proteome</keyword>
<evidence type="ECO:0000313" key="1">
    <source>
        <dbReference type="EMBL" id="ADN08569.1"/>
    </source>
</evidence>
<protein>
    <submittedName>
        <fullName evidence="1">Uncharacterized protein</fullName>
    </submittedName>
</protein>
<gene>
    <name evidence="1" type="ordered locus">Saut_0520</name>
</gene>
<dbReference type="AlphaFoldDB" id="E0UPA5"/>
<dbReference type="STRING" id="563040.Saut_0520"/>
<dbReference type="OrthoDB" id="5334869at2"/>
<proteinExistence type="predicted"/>
<evidence type="ECO:0000313" key="2">
    <source>
        <dbReference type="Proteomes" id="UP000007803"/>
    </source>
</evidence>